<evidence type="ECO:0008006" key="3">
    <source>
        <dbReference type="Google" id="ProtNLM"/>
    </source>
</evidence>
<gene>
    <name evidence="1" type="ORF">HG421_20075</name>
</gene>
<evidence type="ECO:0000313" key="1">
    <source>
        <dbReference type="EMBL" id="QJD69754.1"/>
    </source>
</evidence>
<dbReference type="AlphaFoldDB" id="A0A7Z2VDQ3"/>
<proteinExistence type="predicted"/>
<accession>A0A7Z2VDQ3</accession>
<reference evidence="1 2" key="1">
    <citation type="submission" date="2020-04" db="EMBL/GenBank/DDBJ databases">
        <title>Genome-Wide Identification of 5-Methylcytosine Sites in Bacterial Genomes By High-Throughput Sequencing of MspJI Restriction Fragments.</title>
        <authorList>
            <person name="Wu V."/>
        </authorList>
    </citation>
    <scope>NUCLEOTIDE SEQUENCE [LARGE SCALE GENOMIC DNA]</scope>
    <source>
        <strain evidence="1 2">NEB122</strain>
    </source>
</reference>
<sequence length="153" mass="17187">MSDENAGQKLPRLAVLVRIRDLQARKASLALRGRLLDVRAAQAHVELCDQRVDAVVAWKHRADNGLLQLGSYQLALDIESVAHVEQMQASLDASACEQRLNAARVTYRDACAEQRAVDERHQRLAEQALRDHERSESDAAAELWLARRTFDGH</sequence>
<dbReference type="RefSeq" id="WP_169707879.1">
    <property type="nucleotide sequence ID" value="NZ_CP051651.1"/>
</dbReference>
<organism evidence="1 2">
    <name type="scientific">Xanthomonas campestris pv. badrii</name>
    <dbReference type="NCBI Taxonomy" id="149696"/>
    <lineage>
        <taxon>Bacteria</taxon>
        <taxon>Pseudomonadati</taxon>
        <taxon>Pseudomonadota</taxon>
        <taxon>Gammaproteobacteria</taxon>
        <taxon>Lysobacterales</taxon>
        <taxon>Lysobacteraceae</taxon>
        <taxon>Xanthomonas</taxon>
    </lineage>
</organism>
<reference evidence="1 2" key="2">
    <citation type="submission" date="2020-04" db="EMBL/GenBank/DDBJ databases">
        <authorList>
            <person name="Fomenkov A."/>
            <person name="Anton B.P."/>
            <person name="Roberts R.J."/>
        </authorList>
    </citation>
    <scope>NUCLEOTIDE SEQUENCE [LARGE SCALE GENOMIC DNA]</scope>
    <source>
        <strain evidence="1 2">NEB122</strain>
    </source>
</reference>
<dbReference type="EMBL" id="CP051651">
    <property type="protein sequence ID" value="QJD69754.1"/>
    <property type="molecule type" value="Genomic_DNA"/>
</dbReference>
<dbReference type="Proteomes" id="UP000503498">
    <property type="component" value="Chromosome"/>
</dbReference>
<evidence type="ECO:0000313" key="2">
    <source>
        <dbReference type="Proteomes" id="UP000503498"/>
    </source>
</evidence>
<name>A0A7Z2VDQ3_XANCA</name>
<protein>
    <recommendedName>
        <fullName evidence="3">Flagellar FliJ protein</fullName>
    </recommendedName>
</protein>